<evidence type="ECO:0008006" key="3">
    <source>
        <dbReference type="Google" id="ProtNLM"/>
    </source>
</evidence>
<evidence type="ECO:0000313" key="1">
    <source>
        <dbReference type="EMBL" id="ARX88824.1"/>
    </source>
</evidence>
<dbReference type="eggNOG" id="ENOG50321ZC">
    <property type="taxonomic scope" value="Bacteria"/>
</dbReference>
<dbReference type="OrthoDB" id="4241529at2"/>
<dbReference type="EMBL" id="CP021748">
    <property type="protein sequence ID" value="ARX88824.1"/>
    <property type="molecule type" value="Genomic_DNA"/>
</dbReference>
<keyword evidence="2" id="KW-1185">Reference proteome</keyword>
<dbReference type="KEGG" id="salf:SMD44_08311"/>
<gene>
    <name evidence="1" type="ORF">SMD44_08311</name>
</gene>
<reference evidence="1 2" key="1">
    <citation type="submission" date="2017-05" db="EMBL/GenBank/DDBJ databases">
        <title>Streptomyces alboflavus Genome sequencing and assembly.</title>
        <authorList>
            <person name="Wang Y."/>
            <person name="Du B."/>
            <person name="Ding Y."/>
            <person name="Liu H."/>
            <person name="Hou Q."/>
            <person name="Liu K."/>
            <person name="Wang C."/>
            <person name="Yao L."/>
        </authorList>
    </citation>
    <scope>NUCLEOTIDE SEQUENCE [LARGE SCALE GENOMIC DNA]</scope>
    <source>
        <strain evidence="1 2">MDJK44</strain>
    </source>
</reference>
<name>A0A1Z1WQZ2_9ACTN</name>
<evidence type="ECO:0000313" key="2">
    <source>
        <dbReference type="Proteomes" id="UP000195880"/>
    </source>
</evidence>
<dbReference type="STRING" id="67267.GCA_000716675_00348"/>
<proteinExistence type="predicted"/>
<accession>A0A1Z1WQZ2</accession>
<dbReference type="InterPro" id="IPR036736">
    <property type="entry name" value="ACP-like_sf"/>
</dbReference>
<sequence>MSADTAELEKLLVEWVERWIEGESDMAIGARTNLSHTGLLDSMAIVGLISYLEEQAGTEFDFATYDPMKGVSIQGLIKHCVG</sequence>
<dbReference type="Proteomes" id="UP000195880">
    <property type="component" value="Chromosome"/>
</dbReference>
<dbReference type="SUPFAM" id="SSF47336">
    <property type="entry name" value="ACP-like"/>
    <property type="match status" value="1"/>
</dbReference>
<organism evidence="1 2">
    <name type="scientific">Streptomyces alboflavus</name>
    <dbReference type="NCBI Taxonomy" id="67267"/>
    <lineage>
        <taxon>Bacteria</taxon>
        <taxon>Bacillati</taxon>
        <taxon>Actinomycetota</taxon>
        <taxon>Actinomycetes</taxon>
        <taxon>Kitasatosporales</taxon>
        <taxon>Streptomycetaceae</taxon>
        <taxon>Streptomyces</taxon>
    </lineage>
</organism>
<dbReference type="AlphaFoldDB" id="A0A1Z1WQZ2"/>
<protein>
    <recommendedName>
        <fullName evidence="3">Carrier domain-containing protein</fullName>
    </recommendedName>
</protein>
<dbReference type="Gene3D" id="1.10.1200.10">
    <property type="entry name" value="ACP-like"/>
    <property type="match status" value="1"/>
</dbReference>
<dbReference type="RefSeq" id="WP_087887029.1">
    <property type="nucleotide sequence ID" value="NZ_CP021748.1"/>
</dbReference>